<keyword evidence="2" id="KW-1185">Reference proteome</keyword>
<name>A0A222W1U7_9PSEU</name>
<evidence type="ECO:0000313" key="1">
    <source>
        <dbReference type="EMBL" id="SDD98218.1"/>
    </source>
</evidence>
<dbReference type="AlphaFoldDB" id="A0A222W1U7"/>
<reference evidence="1 2" key="1">
    <citation type="submission" date="2016-10" db="EMBL/GenBank/DDBJ databases">
        <authorList>
            <person name="de Groot N.N."/>
        </authorList>
    </citation>
    <scope>NUCLEOTIDE SEQUENCE [LARGE SCALE GENOMIC DNA]</scope>
    <source>
        <strain evidence="1 2">CGMCC 4.5506</strain>
    </source>
</reference>
<dbReference type="RefSeq" id="WP_091810715.1">
    <property type="nucleotide sequence ID" value="NZ_QGTN01000012.1"/>
</dbReference>
<dbReference type="InterPro" id="IPR058915">
    <property type="entry name" value="AcrVA2-like"/>
</dbReference>
<protein>
    <submittedName>
        <fullName evidence="1">Uncharacterized protein</fullName>
    </submittedName>
</protein>
<evidence type="ECO:0000313" key="2">
    <source>
        <dbReference type="Proteomes" id="UP000199494"/>
    </source>
</evidence>
<dbReference type="OrthoDB" id="5514004at2"/>
<gene>
    <name evidence="1" type="ORF">SAMN05421630_115150</name>
</gene>
<accession>A0A222W1U7</accession>
<dbReference type="KEGG" id="pmad:BAY61_32025"/>
<dbReference type="EMBL" id="FMZE01000015">
    <property type="protein sequence ID" value="SDD98218.1"/>
    <property type="molecule type" value="Genomic_DNA"/>
</dbReference>
<dbReference type="Pfam" id="PF26125">
    <property type="entry name" value="AcrVA2-like"/>
    <property type="match status" value="1"/>
</dbReference>
<sequence length="283" mass="31113">MTDVDGLLADFRRRYPDALAVCAQMADRRGSEGVEWPEWCWLPMAGVVAYLADKGQPNGEIGKVAALTAWRLGRGVYELDADVSATSVIELWNLVGGAENRARAVLPGLDAWSRLPEWCCYVRWPDAARLPDTIVGEFHPRGVFVHLEYDMNTARPELRLVIDTDGTWDNLTPIPIYLDRPTMGSAVADVEANTRASARGARGANAHSLTGPSSVAAFPSLAAWQVLPLVLSLIDPAVEHIDPTAPGDRPRRAQRRPQGWRPAPATRLWSTTYTTRPKLTVVQ</sequence>
<dbReference type="Proteomes" id="UP000199494">
    <property type="component" value="Unassembled WGS sequence"/>
</dbReference>
<organism evidence="1 2">
    <name type="scientific">Prauserella marina</name>
    <dbReference type="NCBI Taxonomy" id="530584"/>
    <lineage>
        <taxon>Bacteria</taxon>
        <taxon>Bacillati</taxon>
        <taxon>Actinomycetota</taxon>
        <taxon>Actinomycetes</taxon>
        <taxon>Pseudonocardiales</taxon>
        <taxon>Pseudonocardiaceae</taxon>
        <taxon>Prauserella</taxon>
    </lineage>
</organism>
<proteinExistence type="predicted"/>